<dbReference type="EMBL" id="LTAG01000004">
    <property type="protein sequence ID" value="KXO18457.1"/>
    <property type="molecule type" value="Genomic_DNA"/>
</dbReference>
<dbReference type="Proteomes" id="UP000070093">
    <property type="component" value="Unassembled WGS sequence"/>
</dbReference>
<gene>
    <name evidence="1" type="ORF">HMPREF3202_00052</name>
</gene>
<accession>A0A137T1C5</accession>
<dbReference type="AlphaFoldDB" id="A0A137T1C5"/>
<dbReference type="PATRIC" id="fig|28125.4.peg.50"/>
<reference evidence="1 2" key="1">
    <citation type="submission" date="2016-02" db="EMBL/GenBank/DDBJ databases">
        <authorList>
            <person name="Wen L."/>
            <person name="He K."/>
            <person name="Yang H."/>
        </authorList>
    </citation>
    <scope>NUCLEOTIDE SEQUENCE [LARGE SCALE GENOMIC DNA]</scope>
    <source>
        <strain evidence="1 2">GED7880</strain>
    </source>
</reference>
<sequence length="43" mass="5017">MISIKRNGILFLETIHYNNIITNSSYLQFIHCCNMSKIVKTTL</sequence>
<name>A0A137T1C5_9BACT</name>
<comment type="caution">
    <text evidence="1">The sequence shown here is derived from an EMBL/GenBank/DDBJ whole genome shotgun (WGS) entry which is preliminary data.</text>
</comment>
<organism evidence="1 2">
    <name type="scientific">Prevotella bivia</name>
    <dbReference type="NCBI Taxonomy" id="28125"/>
    <lineage>
        <taxon>Bacteria</taxon>
        <taxon>Pseudomonadati</taxon>
        <taxon>Bacteroidota</taxon>
        <taxon>Bacteroidia</taxon>
        <taxon>Bacteroidales</taxon>
        <taxon>Prevotellaceae</taxon>
        <taxon>Prevotella</taxon>
    </lineage>
</organism>
<evidence type="ECO:0000313" key="2">
    <source>
        <dbReference type="Proteomes" id="UP000070093"/>
    </source>
</evidence>
<evidence type="ECO:0000313" key="1">
    <source>
        <dbReference type="EMBL" id="KXO18457.1"/>
    </source>
</evidence>
<proteinExistence type="predicted"/>
<protein>
    <submittedName>
        <fullName evidence="1">Uncharacterized protein</fullName>
    </submittedName>
</protein>